<dbReference type="Proteomes" id="UP000272781">
    <property type="component" value="Unassembled WGS sequence"/>
</dbReference>
<evidence type="ECO:0000313" key="2">
    <source>
        <dbReference type="Proteomes" id="UP000272781"/>
    </source>
</evidence>
<dbReference type="EMBL" id="RJVK01000001">
    <property type="protein sequence ID" value="ROR41214.1"/>
    <property type="molecule type" value="Genomic_DNA"/>
</dbReference>
<sequence>MGKVFYCICRNSESEVYHIFICKLNLLTKKCYFVDTTSICKEYILSSDHYCVIDCMNAKEAREECAILANKGEKLCPECVSNLYR</sequence>
<protein>
    <submittedName>
        <fullName evidence="1">Uncharacterized protein</fullName>
    </submittedName>
</protein>
<proteinExistence type="predicted"/>
<name>A0AAJ4REP4_9BACT</name>
<organism evidence="1 2">
    <name type="scientific">Caminibacter pacificus</name>
    <dbReference type="NCBI Taxonomy" id="1424653"/>
    <lineage>
        <taxon>Bacteria</taxon>
        <taxon>Pseudomonadati</taxon>
        <taxon>Campylobacterota</taxon>
        <taxon>Epsilonproteobacteria</taxon>
        <taxon>Nautiliales</taxon>
        <taxon>Nautiliaceae</taxon>
        <taxon>Caminibacter</taxon>
    </lineage>
</organism>
<reference evidence="1 2" key="1">
    <citation type="submission" date="2018-11" db="EMBL/GenBank/DDBJ databases">
        <title>Genomic Encyclopedia of Type Strains, Phase IV (KMG-IV): sequencing the most valuable type-strain genomes for metagenomic binning, comparative biology and taxonomic classification.</title>
        <authorList>
            <person name="Goeker M."/>
        </authorList>
    </citation>
    <scope>NUCLEOTIDE SEQUENCE [LARGE SCALE GENOMIC DNA]</scope>
    <source>
        <strain evidence="1 2">DSM 27783</strain>
    </source>
</reference>
<gene>
    <name evidence="1" type="ORF">EDC58_0701</name>
</gene>
<accession>A0AAJ4REP4</accession>
<dbReference type="AlphaFoldDB" id="A0AAJ4REP4"/>
<evidence type="ECO:0000313" key="1">
    <source>
        <dbReference type="EMBL" id="ROR41214.1"/>
    </source>
</evidence>
<comment type="caution">
    <text evidence="1">The sequence shown here is derived from an EMBL/GenBank/DDBJ whole genome shotgun (WGS) entry which is preliminary data.</text>
</comment>